<proteinExistence type="predicted"/>
<dbReference type="InterPro" id="IPR027994">
    <property type="entry name" value="WxL_dom"/>
</dbReference>
<dbReference type="RefSeq" id="WP_077151136.1">
    <property type="nucleotide sequence ID" value="NZ_CABMMO010000001.1"/>
</dbReference>
<dbReference type="Pfam" id="PF13731">
    <property type="entry name" value="WxL"/>
    <property type="match status" value="1"/>
</dbReference>
<dbReference type="OrthoDB" id="2194963at2"/>
<evidence type="ECO:0000313" key="3">
    <source>
        <dbReference type="Proteomes" id="UP000189299"/>
    </source>
</evidence>
<dbReference type="AlphaFoldDB" id="A0A1V2UMZ5"/>
<gene>
    <name evidence="2" type="ORF">BTN92_01530</name>
</gene>
<dbReference type="Proteomes" id="UP000189299">
    <property type="component" value="Unassembled WGS sequence"/>
</dbReference>
<dbReference type="STRING" id="53346.A5802_001541"/>
<protein>
    <recommendedName>
        <fullName evidence="1">WxL domain-containing protein</fullName>
    </recommendedName>
</protein>
<comment type="caution">
    <text evidence="2">The sequence shown here is derived from an EMBL/GenBank/DDBJ whole genome shotgun (WGS) entry which is preliminary data.</text>
</comment>
<name>A0A1V2UMZ5_ENTMU</name>
<sequence>MKPKIKWLLLFILPLMFVSPSKIRASSVGEEKISAVNVQIIEPAIYLKKVIPPTFDRYPVPETDIEVPAKQDLVIEVVDNRSGTNGWKLDYSLSAFKNQQEYTAKLSMKDGQLTTEKTSVYQVNDIENISHGETQELVKVSQGTKQNFRLIIPKESIKLSVPANSPSGTYKAIQTVNLVNVVADVD</sequence>
<evidence type="ECO:0000259" key="1">
    <source>
        <dbReference type="Pfam" id="PF13731"/>
    </source>
</evidence>
<accession>A0A1V2UMZ5</accession>
<organism evidence="2 3">
    <name type="scientific">Enterococcus mundtii</name>
    <dbReference type="NCBI Taxonomy" id="53346"/>
    <lineage>
        <taxon>Bacteria</taxon>
        <taxon>Bacillati</taxon>
        <taxon>Bacillota</taxon>
        <taxon>Bacilli</taxon>
        <taxon>Lactobacillales</taxon>
        <taxon>Enterococcaceae</taxon>
        <taxon>Enterococcus</taxon>
    </lineage>
</organism>
<feature type="domain" description="WxL" evidence="1">
    <location>
        <begin position="70"/>
        <end position="172"/>
    </location>
</feature>
<dbReference type="EMBL" id="MSTR01000001">
    <property type="protein sequence ID" value="ONN44843.1"/>
    <property type="molecule type" value="Genomic_DNA"/>
</dbReference>
<reference evidence="2 3" key="1">
    <citation type="submission" date="2016-12" db="EMBL/GenBank/DDBJ databases">
        <authorList>
            <person name="Song W.-J."/>
            <person name="Kurnit D.M."/>
        </authorList>
    </citation>
    <scope>NUCLEOTIDE SEQUENCE [LARGE SCALE GENOMIC DNA]</scope>
    <source>
        <strain evidence="2 3">CGB1038-1_S1</strain>
    </source>
</reference>
<evidence type="ECO:0000313" key="2">
    <source>
        <dbReference type="EMBL" id="ONN44843.1"/>
    </source>
</evidence>